<reference evidence="2" key="1">
    <citation type="journal article" date="2014" name="Nat. Commun.">
        <title>Multiple recent horizontal transfers of a large genomic region in cheese making fungi.</title>
        <authorList>
            <person name="Cheeseman K."/>
            <person name="Ropars J."/>
            <person name="Renault P."/>
            <person name="Dupont J."/>
            <person name="Gouzy J."/>
            <person name="Branca A."/>
            <person name="Abraham A.L."/>
            <person name="Ceppi M."/>
            <person name="Conseiller E."/>
            <person name="Debuchy R."/>
            <person name="Malagnac F."/>
            <person name="Goarin A."/>
            <person name="Silar P."/>
            <person name="Lacoste S."/>
            <person name="Sallet E."/>
            <person name="Bensimon A."/>
            <person name="Giraud T."/>
            <person name="Brygoo Y."/>
        </authorList>
    </citation>
    <scope>NUCLEOTIDE SEQUENCE [LARGE SCALE GENOMIC DNA]</scope>
    <source>
        <strain evidence="2">FM164</strain>
    </source>
</reference>
<dbReference type="Gene3D" id="1.10.510.10">
    <property type="entry name" value="Transferase(Phosphotransferase) domain 1"/>
    <property type="match status" value="1"/>
</dbReference>
<dbReference type="GO" id="GO:0005524">
    <property type="term" value="F:ATP binding"/>
    <property type="evidence" value="ECO:0007669"/>
    <property type="project" value="InterPro"/>
</dbReference>
<accession>W6QAD5</accession>
<dbReference type="OrthoDB" id="4062651at2759"/>
<keyword evidence="2" id="KW-0808">Transferase</keyword>
<dbReference type="InterPro" id="IPR011009">
    <property type="entry name" value="Kinase-like_dom_sf"/>
</dbReference>
<evidence type="ECO:0000313" key="2">
    <source>
        <dbReference type="EMBL" id="CDM32981.1"/>
    </source>
</evidence>
<evidence type="ECO:0000313" key="3">
    <source>
        <dbReference type="Proteomes" id="UP000030686"/>
    </source>
</evidence>
<dbReference type="Pfam" id="PF00069">
    <property type="entry name" value="Pkinase"/>
    <property type="match status" value="1"/>
</dbReference>
<dbReference type="Proteomes" id="UP000030686">
    <property type="component" value="Unassembled WGS sequence"/>
</dbReference>
<proteinExistence type="predicted"/>
<dbReference type="SUPFAM" id="SSF56112">
    <property type="entry name" value="Protein kinase-like (PK-like)"/>
    <property type="match status" value="1"/>
</dbReference>
<dbReference type="GO" id="GO:0004672">
    <property type="term" value="F:protein kinase activity"/>
    <property type="evidence" value="ECO:0007669"/>
    <property type="project" value="InterPro"/>
</dbReference>
<dbReference type="PROSITE" id="PS50011">
    <property type="entry name" value="PROTEIN_KINASE_DOM"/>
    <property type="match status" value="1"/>
</dbReference>
<keyword evidence="2" id="KW-0418">Kinase</keyword>
<dbReference type="InterPro" id="IPR000719">
    <property type="entry name" value="Prot_kinase_dom"/>
</dbReference>
<protein>
    <submittedName>
        <fullName evidence="2">Protein kinase-like domain</fullName>
    </submittedName>
</protein>
<evidence type="ECO:0000259" key="1">
    <source>
        <dbReference type="PROSITE" id="PS50011"/>
    </source>
</evidence>
<dbReference type="AlphaFoldDB" id="W6QAD5"/>
<name>W6QAD5_PENRF</name>
<dbReference type="STRING" id="1365484.W6QAD5"/>
<keyword evidence="3" id="KW-1185">Reference proteome</keyword>
<feature type="domain" description="Protein kinase" evidence="1">
    <location>
        <begin position="1"/>
        <end position="167"/>
    </location>
</feature>
<sequence length="167" mass="19111">MGASFSKLQVALYENVVGLVEAFYNSISTHFIYNYHGFAINLTQVGLTPTLELSEKDLASIYRSVLRGLKYIHKQLYIAHRGVKCNNIILYSNRAIKIDLNRENVSSLLLQLGDSHGYIKNPENIPRKAACRLSKYTTHFIEHIGSSLYSYIFEHTFFQQVESDSRT</sequence>
<gene>
    <name evidence="2" type="ORF">PROQFM164_S02g003132</name>
</gene>
<dbReference type="EMBL" id="HG792016">
    <property type="protein sequence ID" value="CDM32981.1"/>
    <property type="molecule type" value="Genomic_DNA"/>
</dbReference>
<organism evidence="2 3">
    <name type="scientific">Penicillium roqueforti (strain FM164)</name>
    <dbReference type="NCBI Taxonomy" id="1365484"/>
    <lineage>
        <taxon>Eukaryota</taxon>
        <taxon>Fungi</taxon>
        <taxon>Dikarya</taxon>
        <taxon>Ascomycota</taxon>
        <taxon>Pezizomycotina</taxon>
        <taxon>Eurotiomycetes</taxon>
        <taxon>Eurotiomycetidae</taxon>
        <taxon>Eurotiales</taxon>
        <taxon>Aspergillaceae</taxon>
        <taxon>Penicillium</taxon>
    </lineage>
</organism>